<evidence type="ECO:0000259" key="1">
    <source>
        <dbReference type="Pfam" id="PF00535"/>
    </source>
</evidence>
<dbReference type="GO" id="GO:0016757">
    <property type="term" value="F:glycosyltransferase activity"/>
    <property type="evidence" value="ECO:0007669"/>
    <property type="project" value="UniProtKB-KW"/>
</dbReference>
<dbReference type="Proteomes" id="UP001198461">
    <property type="component" value="Unassembled WGS sequence"/>
</dbReference>
<protein>
    <submittedName>
        <fullName evidence="2">Glycosyltransferase</fullName>
        <ecNumber evidence="2">2.4.-.-</ecNumber>
    </submittedName>
</protein>
<dbReference type="EMBL" id="JAIWYE010000013">
    <property type="protein sequence ID" value="MCA4703213.1"/>
    <property type="molecule type" value="Genomic_DNA"/>
</dbReference>
<keyword evidence="2" id="KW-0328">Glycosyltransferase</keyword>
<keyword evidence="2" id="KW-0808">Transferase</keyword>
<dbReference type="EC" id="2.4.-.-" evidence="2"/>
<dbReference type="CDD" id="cd00761">
    <property type="entry name" value="Glyco_tranf_GTA_type"/>
    <property type="match status" value="1"/>
</dbReference>
<dbReference type="AlphaFoldDB" id="A0AAW4SVS4"/>
<proteinExistence type="predicted"/>
<dbReference type="SUPFAM" id="SSF53448">
    <property type="entry name" value="Nucleotide-diphospho-sugar transferases"/>
    <property type="match status" value="1"/>
</dbReference>
<dbReference type="InterPro" id="IPR001173">
    <property type="entry name" value="Glyco_trans_2-like"/>
</dbReference>
<gene>
    <name evidence="2" type="ORF">LD004_06250</name>
</gene>
<feature type="domain" description="Glycosyltransferase 2-like" evidence="1">
    <location>
        <begin position="5"/>
        <end position="40"/>
    </location>
</feature>
<sequence length="41" mass="4609">MKVVTIAISAYNKQDYLNRCVQSLICPSVNKLEVIIVNDGR</sequence>
<dbReference type="Pfam" id="PF00535">
    <property type="entry name" value="Glycos_transf_2"/>
    <property type="match status" value="1"/>
</dbReference>
<organism evidence="2 3">
    <name type="scientific">Bacteroides xylanisolvens</name>
    <dbReference type="NCBI Taxonomy" id="371601"/>
    <lineage>
        <taxon>Bacteria</taxon>
        <taxon>Pseudomonadati</taxon>
        <taxon>Bacteroidota</taxon>
        <taxon>Bacteroidia</taxon>
        <taxon>Bacteroidales</taxon>
        <taxon>Bacteroidaceae</taxon>
        <taxon>Bacteroides</taxon>
    </lineage>
</organism>
<name>A0AAW4SVS4_9BACE</name>
<dbReference type="RefSeq" id="WP_225450832.1">
    <property type="nucleotide sequence ID" value="NZ_DAWCUS010000091.1"/>
</dbReference>
<dbReference type="InterPro" id="IPR029044">
    <property type="entry name" value="Nucleotide-diphossugar_trans"/>
</dbReference>
<dbReference type="Gene3D" id="3.90.550.10">
    <property type="entry name" value="Spore Coat Polysaccharide Biosynthesis Protein SpsA, Chain A"/>
    <property type="match status" value="1"/>
</dbReference>
<evidence type="ECO:0000313" key="2">
    <source>
        <dbReference type="EMBL" id="MCA4703213.1"/>
    </source>
</evidence>
<accession>A0AAW4SVS4</accession>
<comment type="caution">
    <text evidence="2">The sequence shown here is derived from an EMBL/GenBank/DDBJ whole genome shotgun (WGS) entry which is preliminary data.</text>
</comment>
<evidence type="ECO:0000313" key="3">
    <source>
        <dbReference type="Proteomes" id="UP001198461"/>
    </source>
</evidence>
<reference evidence="2" key="1">
    <citation type="submission" date="2023-08" db="EMBL/GenBank/DDBJ databases">
        <title>Mucin Metabolism Genes Underlie the Key Renovations of Bacteroides xylanisolvens Genomes in Captive Great Apes.</title>
        <authorList>
            <person name="Nishida A.H."/>
        </authorList>
    </citation>
    <scope>NUCLEOTIDE SEQUENCE</scope>
    <source>
        <strain evidence="2">P13.H9</strain>
    </source>
</reference>